<sequence length="85" mass="9512">MGFYAYIGVPSSLIILEVVPFLVLAVGADNLFILVLQYQRDERRVGEGREEQIGRVLGDVAPSMLLCSISESICFFLGKKYRIDL</sequence>
<dbReference type="GO" id="GO:0015918">
    <property type="term" value="P:sterol transport"/>
    <property type="evidence" value="ECO:0007669"/>
    <property type="project" value="TreeGrafter"/>
</dbReference>
<keyword evidence="1" id="KW-0472">Membrane</keyword>
<dbReference type="GO" id="GO:0005886">
    <property type="term" value="C:plasma membrane"/>
    <property type="evidence" value="ECO:0007669"/>
    <property type="project" value="TreeGrafter"/>
</dbReference>
<dbReference type="PANTHER" id="PTHR45727">
    <property type="entry name" value="NPC INTRACELLULAR CHOLESTEROL TRANSPORTER 1"/>
    <property type="match status" value="1"/>
</dbReference>
<keyword evidence="4" id="KW-1185">Reference proteome</keyword>
<dbReference type="Proteomes" id="UP000287033">
    <property type="component" value="Unassembled WGS sequence"/>
</dbReference>
<feature type="transmembrane region" description="Helical" evidence="1">
    <location>
        <begin position="12"/>
        <end position="36"/>
    </location>
</feature>
<dbReference type="GO" id="GO:0015485">
    <property type="term" value="F:cholesterol binding"/>
    <property type="evidence" value="ECO:0007669"/>
    <property type="project" value="TreeGrafter"/>
</dbReference>
<protein>
    <recommendedName>
        <fullName evidence="2">SSD domain-containing protein</fullName>
    </recommendedName>
</protein>
<feature type="domain" description="SSD" evidence="2">
    <location>
        <begin position="1"/>
        <end position="85"/>
    </location>
</feature>
<proteinExistence type="predicted"/>
<dbReference type="Pfam" id="PF12349">
    <property type="entry name" value="Sterol-sensing"/>
    <property type="match status" value="1"/>
</dbReference>
<reference evidence="3 4" key="1">
    <citation type="journal article" date="2018" name="Nat. Ecol. Evol.">
        <title>Shark genomes provide insights into elasmobranch evolution and the origin of vertebrates.</title>
        <authorList>
            <person name="Hara Y"/>
            <person name="Yamaguchi K"/>
            <person name="Onimaru K"/>
            <person name="Kadota M"/>
            <person name="Koyanagi M"/>
            <person name="Keeley SD"/>
            <person name="Tatsumi K"/>
            <person name="Tanaka K"/>
            <person name="Motone F"/>
            <person name="Kageyama Y"/>
            <person name="Nozu R"/>
            <person name="Adachi N"/>
            <person name="Nishimura O"/>
            <person name="Nakagawa R"/>
            <person name="Tanegashima C"/>
            <person name="Kiyatake I"/>
            <person name="Matsumoto R"/>
            <person name="Murakumo K"/>
            <person name="Nishida K"/>
            <person name="Terakita A"/>
            <person name="Kuratani S"/>
            <person name="Sato K"/>
            <person name="Hyodo S Kuraku.S."/>
        </authorList>
    </citation>
    <scope>NUCLEOTIDE SEQUENCE [LARGE SCALE GENOMIC DNA]</scope>
</reference>
<comment type="caution">
    <text evidence="3">The sequence shown here is derived from an EMBL/GenBank/DDBJ whole genome shotgun (WGS) entry which is preliminary data.</text>
</comment>
<evidence type="ECO:0000256" key="1">
    <source>
        <dbReference type="SAM" id="Phobius"/>
    </source>
</evidence>
<keyword evidence="1" id="KW-0812">Transmembrane</keyword>
<dbReference type="PROSITE" id="PS50156">
    <property type="entry name" value="SSD"/>
    <property type="match status" value="1"/>
</dbReference>
<dbReference type="GO" id="GO:0042632">
    <property type="term" value="P:cholesterol homeostasis"/>
    <property type="evidence" value="ECO:0007669"/>
    <property type="project" value="TreeGrafter"/>
</dbReference>
<keyword evidence="1" id="KW-1133">Transmembrane helix</keyword>
<accession>A0A401THH9</accession>
<name>A0A401THH9_CHIPU</name>
<evidence type="ECO:0000259" key="2">
    <source>
        <dbReference type="PROSITE" id="PS50156"/>
    </source>
</evidence>
<dbReference type="AlphaFoldDB" id="A0A401THH9"/>
<gene>
    <name evidence="3" type="ORF">chiPu_0026058</name>
</gene>
<dbReference type="EMBL" id="BEZZ01071399">
    <property type="protein sequence ID" value="GCC42099.1"/>
    <property type="molecule type" value="Genomic_DNA"/>
</dbReference>
<evidence type="ECO:0000313" key="4">
    <source>
        <dbReference type="Proteomes" id="UP000287033"/>
    </source>
</evidence>
<dbReference type="OrthoDB" id="9394646at2759"/>
<dbReference type="InterPro" id="IPR053958">
    <property type="entry name" value="HMGCR/SNAP/NPC1-like_SSD"/>
</dbReference>
<dbReference type="STRING" id="137246.A0A401THH9"/>
<dbReference type="PANTHER" id="PTHR45727:SF3">
    <property type="entry name" value="NPC1-LIKE INTRACELLULAR CHOLESTEROL TRANSPORTER 1"/>
    <property type="match status" value="1"/>
</dbReference>
<dbReference type="SUPFAM" id="SSF82866">
    <property type="entry name" value="Multidrug efflux transporter AcrB transmembrane domain"/>
    <property type="match status" value="1"/>
</dbReference>
<dbReference type="GO" id="GO:0030299">
    <property type="term" value="P:intestinal cholesterol absorption"/>
    <property type="evidence" value="ECO:0007669"/>
    <property type="project" value="TreeGrafter"/>
</dbReference>
<dbReference type="InterPro" id="IPR000731">
    <property type="entry name" value="SSD"/>
</dbReference>
<organism evidence="3 4">
    <name type="scientific">Chiloscyllium punctatum</name>
    <name type="common">Brownbanded bambooshark</name>
    <name type="synonym">Hemiscyllium punctatum</name>
    <dbReference type="NCBI Taxonomy" id="137246"/>
    <lineage>
        <taxon>Eukaryota</taxon>
        <taxon>Metazoa</taxon>
        <taxon>Chordata</taxon>
        <taxon>Craniata</taxon>
        <taxon>Vertebrata</taxon>
        <taxon>Chondrichthyes</taxon>
        <taxon>Elasmobranchii</taxon>
        <taxon>Galeomorphii</taxon>
        <taxon>Galeoidea</taxon>
        <taxon>Orectolobiformes</taxon>
        <taxon>Hemiscylliidae</taxon>
        <taxon>Chiloscyllium</taxon>
    </lineage>
</organism>
<evidence type="ECO:0000313" key="3">
    <source>
        <dbReference type="EMBL" id="GCC42099.1"/>
    </source>
</evidence>